<dbReference type="InterPro" id="IPR029119">
    <property type="entry name" value="MutY_C"/>
</dbReference>
<dbReference type="Pfam" id="PF00730">
    <property type="entry name" value="HhH-GPD"/>
    <property type="match status" value="1"/>
</dbReference>
<keyword evidence="9" id="KW-0378">Hydrolase</keyword>
<evidence type="ECO:0000259" key="15">
    <source>
        <dbReference type="SMART" id="SM00478"/>
    </source>
</evidence>
<evidence type="ECO:0000256" key="12">
    <source>
        <dbReference type="ARBA" id="ARBA00023204"/>
    </source>
</evidence>
<evidence type="ECO:0000256" key="5">
    <source>
        <dbReference type="ARBA" id="ARBA00022023"/>
    </source>
</evidence>
<dbReference type="EC" id="3.2.2.31" evidence="4 14"/>
<dbReference type="Gene3D" id="1.10.340.30">
    <property type="entry name" value="Hypothetical protein, domain 2"/>
    <property type="match status" value="1"/>
</dbReference>
<accession>A0A926IDA2</accession>
<dbReference type="GO" id="GO:0006298">
    <property type="term" value="P:mismatch repair"/>
    <property type="evidence" value="ECO:0007669"/>
    <property type="project" value="TreeGrafter"/>
</dbReference>
<evidence type="ECO:0000256" key="6">
    <source>
        <dbReference type="ARBA" id="ARBA00022485"/>
    </source>
</evidence>
<dbReference type="InterPro" id="IPR004035">
    <property type="entry name" value="Endouclease-III_FeS-bd_BS"/>
</dbReference>
<evidence type="ECO:0000313" key="17">
    <source>
        <dbReference type="Proteomes" id="UP000655830"/>
    </source>
</evidence>
<evidence type="ECO:0000256" key="1">
    <source>
        <dbReference type="ARBA" id="ARBA00000843"/>
    </source>
</evidence>
<comment type="function">
    <text evidence="2">Adenine glycosylase active on G-A mispairs. MutY also corrects error-prone DNA synthesis past GO lesions which are due to the oxidatively damaged form of guanine: 7,8-dihydro-8-oxoguanine (8-oxo-dGTP).</text>
</comment>
<gene>
    <name evidence="16" type="primary">mutY</name>
    <name evidence="16" type="ORF">H8718_02980</name>
</gene>
<keyword evidence="11" id="KW-0411">Iron-sulfur</keyword>
<dbReference type="GO" id="GO:0000701">
    <property type="term" value="F:purine-specific mismatch base pair DNA N-glycosylase activity"/>
    <property type="evidence" value="ECO:0007669"/>
    <property type="project" value="UniProtKB-EC"/>
</dbReference>
<dbReference type="SMART" id="SM00525">
    <property type="entry name" value="FES"/>
    <property type="match status" value="1"/>
</dbReference>
<evidence type="ECO:0000256" key="14">
    <source>
        <dbReference type="RuleBase" id="RU365096"/>
    </source>
</evidence>
<dbReference type="GO" id="GO:0032357">
    <property type="term" value="F:oxidized purine DNA binding"/>
    <property type="evidence" value="ECO:0007669"/>
    <property type="project" value="TreeGrafter"/>
</dbReference>
<dbReference type="InterPro" id="IPR005760">
    <property type="entry name" value="A/G_AdeGlyc_MutY"/>
</dbReference>
<evidence type="ECO:0000256" key="11">
    <source>
        <dbReference type="ARBA" id="ARBA00023014"/>
    </source>
</evidence>
<dbReference type="Gene3D" id="1.10.1670.10">
    <property type="entry name" value="Helix-hairpin-Helix base-excision DNA repair enzymes (C-terminal)"/>
    <property type="match status" value="1"/>
</dbReference>
<evidence type="ECO:0000256" key="13">
    <source>
        <dbReference type="ARBA" id="ARBA00023295"/>
    </source>
</evidence>
<dbReference type="RefSeq" id="WP_249331484.1">
    <property type="nucleotide sequence ID" value="NZ_JACRSY010000003.1"/>
</dbReference>
<evidence type="ECO:0000256" key="8">
    <source>
        <dbReference type="ARBA" id="ARBA00022763"/>
    </source>
</evidence>
<dbReference type="GO" id="GO:0006284">
    <property type="term" value="P:base-excision repair"/>
    <property type="evidence" value="ECO:0007669"/>
    <property type="project" value="UniProtKB-UniRule"/>
</dbReference>
<evidence type="ECO:0000256" key="10">
    <source>
        <dbReference type="ARBA" id="ARBA00023004"/>
    </source>
</evidence>
<dbReference type="GO" id="GO:0035485">
    <property type="term" value="F:adenine/guanine mispair binding"/>
    <property type="evidence" value="ECO:0007669"/>
    <property type="project" value="TreeGrafter"/>
</dbReference>
<dbReference type="SUPFAM" id="SSF48150">
    <property type="entry name" value="DNA-glycosylase"/>
    <property type="match status" value="1"/>
</dbReference>
<dbReference type="InterPro" id="IPR011257">
    <property type="entry name" value="DNA_glycosylase"/>
</dbReference>
<dbReference type="InterPro" id="IPR003651">
    <property type="entry name" value="Endonuclease3_FeS-loop_motif"/>
</dbReference>
<dbReference type="CDD" id="cd03431">
    <property type="entry name" value="NUDIX_DNA_Glycosylase_C-MutY"/>
    <property type="match status" value="1"/>
</dbReference>
<dbReference type="Gene3D" id="3.90.79.10">
    <property type="entry name" value="Nucleoside Triphosphate Pyrophosphohydrolase"/>
    <property type="match status" value="1"/>
</dbReference>
<keyword evidence="10 14" id="KW-0408">Iron</keyword>
<evidence type="ECO:0000256" key="3">
    <source>
        <dbReference type="ARBA" id="ARBA00008343"/>
    </source>
</evidence>
<sequence>MKYTTYLLEWFDKNKRQMPWRERSDAYSIWVSEVMLQQTQVDTVRPYYERFMERFPTVHDLAMATQEEVYTYWQGLGYYRRADNLHKGAKVVSEQYNGIFPTDPKLVKNIPGIGPYTMGAVLSIAFNLPYPAVDGNVMRVLSRQFLIEDDIAIPKTRKIFEEKVMVLMPEDARNFNQALMELGALICTPKNPKCESCPMKPICMAYEEGVQIEYPVKSSKTKAEPDFYKALILKQGDKIYLEKRPEEGLLAKLWGVPLITDVVWEKMKSELVTFEVLEQVQHVFTHRRWLMTPIVIEYTTQNAKIFEEILQGEGVFIVPEGLKNYAIATAFKKVLRKLQENI</sequence>
<dbReference type="GO" id="GO:0046872">
    <property type="term" value="F:metal ion binding"/>
    <property type="evidence" value="ECO:0007669"/>
    <property type="project" value="UniProtKB-UniRule"/>
</dbReference>
<name>A0A926IDA2_9FIRM</name>
<dbReference type="InterPro" id="IPR015797">
    <property type="entry name" value="NUDIX_hydrolase-like_dom_sf"/>
</dbReference>
<dbReference type="InterPro" id="IPR044298">
    <property type="entry name" value="MIG/MutY"/>
</dbReference>
<keyword evidence="13 14" id="KW-0326">Glycosidase</keyword>
<keyword evidence="17" id="KW-1185">Reference proteome</keyword>
<evidence type="ECO:0000256" key="9">
    <source>
        <dbReference type="ARBA" id="ARBA00022801"/>
    </source>
</evidence>
<evidence type="ECO:0000256" key="2">
    <source>
        <dbReference type="ARBA" id="ARBA00002933"/>
    </source>
</evidence>
<evidence type="ECO:0000256" key="4">
    <source>
        <dbReference type="ARBA" id="ARBA00012045"/>
    </source>
</evidence>
<dbReference type="AlphaFoldDB" id="A0A926IDA2"/>
<dbReference type="InterPro" id="IPR023170">
    <property type="entry name" value="HhH_base_excis_C"/>
</dbReference>
<dbReference type="SMART" id="SM00478">
    <property type="entry name" value="ENDO3c"/>
    <property type="match status" value="1"/>
</dbReference>
<reference evidence="16" key="1">
    <citation type="submission" date="2020-08" db="EMBL/GenBank/DDBJ databases">
        <title>Genome public.</title>
        <authorList>
            <person name="Liu C."/>
            <person name="Sun Q."/>
        </authorList>
    </citation>
    <scope>NUCLEOTIDE SEQUENCE</scope>
    <source>
        <strain evidence="16">NSJ-12</strain>
    </source>
</reference>
<feature type="domain" description="HhH-GPD" evidence="15">
    <location>
        <begin position="35"/>
        <end position="185"/>
    </location>
</feature>
<keyword evidence="6" id="KW-0004">4Fe-4S</keyword>
<keyword evidence="8 14" id="KW-0227">DNA damage</keyword>
<evidence type="ECO:0000313" key="16">
    <source>
        <dbReference type="EMBL" id="MBC8578498.1"/>
    </source>
</evidence>
<organism evidence="16 17">
    <name type="scientific">Zhenhengia yiwuensis</name>
    <dbReference type="NCBI Taxonomy" id="2763666"/>
    <lineage>
        <taxon>Bacteria</taxon>
        <taxon>Bacillati</taxon>
        <taxon>Bacillota</taxon>
        <taxon>Clostridia</taxon>
        <taxon>Lachnospirales</taxon>
        <taxon>Lachnospiraceae</taxon>
        <taxon>Zhenhengia</taxon>
    </lineage>
</organism>
<dbReference type="GO" id="GO:0034039">
    <property type="term" value="F:8-oxo-7,8-dihydroguanine DNA N-glycosylase activity"/>
    <property type="evidence" value="ECO:0007669"/>
    <property type="project" value="TreeGrafter"/>
</dbReference>
<dbReference type="Proteomes" id="UP000655830">
    <property type="component" value="Unassembled WGS sequence"/>
</dbReference>
<dbReference type="GO" id="GO:0051539">
    <property type="term" value="F:4 iron, 4 sulfur cluster binding"/>
    <property type="evidence" value="ECO:0007669"/>
    <property type="project" value="UniProtKB-UniRule"/>
</dbReference>
<dbReference type="PROSITE" id="PS00764">
    <property type="entry name" value="ENDONUCLEASE_III_1"/>
    <property type="match status" value="1"/>
</dbReference>
<evidence type="ECO:0000256" key="7">
    <source>
        <dbReference type="ARBA" id="ARBA00022723"/>
    </source>
</evidence>
<comment type="catalytic activity">
    <reaction evidence="1 14">
        <text>Hydrolyzes free adenine bases from 7,8-dihydro-8-oxoguanine:adenine mismatched double-stranded DNA, leaving an apurinic site.</text>
        <dbReference type="EC" id="3.2.2.31"/>
    </reaction>
</comment>
<dbReference type="InterPro" id="IPR003265">
    <property type="entry name" value="HhH-GPD_domain"/>
</dbReference>
<comment type="caution">
    <text evidence="16">The sequence shown here is derived from an EMBL/GenBank/DDBJ whole genome shotgun (WGS) entry which is preliminary data.</text>
</comment>
<dbReference type="Pfam" id="PF14815">
    <property type="entry name" value="NUDIX_4"/>
    <property type="match status" value="1"/>
</dbReference>
<dbReference type="CDD" id="cd00056">
    <property type="entry name" value="ENDO3c"/>
    <property type="match status" value="1"/>
</dbReference>
<comment type="cofactor">
    <cofactor evidence="14">
        <name>[4Fe-4S] cluster</name>
        <dbReference type="ChEBI" id="CHEBI:49883"/>
    </cofactor>
    <text evidence="14">Binds 1 [4Fe-4S] cluster.</text>
</comment>
<comment type="similarity">
    <text evidence="3 14">Belongs to the Nth/MutY family.</text>
</comment>
<dbReference type="EMBL" id="JACRSY010000003">
    <property type="protein sequence ID" value="MBC8578498.1"/>
    <property type="molecule type" value="Genomic_DNA"/>
</dbReference>
<dbReference type="Pfam" id="PF10576">
    <property type="entry name" value="EndIII_4Fe-2S"/>
    <property type="match status" value="1"/>
</dbReference>
<keyword evidence="7" id="KW-0479">Metal-binding</keyword>
<protein>
    <recommendedName>
        <fullName evidence="5 14">Adenine DNA glycosylase</fullName>
        <ecNumber evidence="4 14">3.2.2.31</ecNumber>
    </recommendedName>
</protein>
<proteinExistence type="inferred from homology"/>
<dbReference type="PANTHER" id="PTHR42944">
    <property type="entry name" value="ADENINE DNA GLYCOSYLASE"/>
    <property type="match status" value="1"/>
</dbReference>
<keyword evidence="12" id="KW-0234">DNA repair</keyword>
<dbReference type="NCBIfam" id="TIGR01084">
    <property type="entry name" value="mutY"/>
    <property type="match status" value="1"/>
</dbReference>
<dbReference type="PANTHER" id="PTHR42944:SF1">
    <property type="entry name" value="ADENINE DNA GLYCOSYLASE"/>
    <property type="match status" value="1"/>
</dbReference>
<dbReference type="FunFam" id="1.10.340.30:FF:000002">
    <property type="entry name" value="Adenine DNA glycosylase"/>
    <property type="match status" value="1"/>
</dbReference>
<dbReference type="SUPFAM" id="SSF55811">
    <property type="entry name" value="Nudix"/>
    <property type="match status" value="1"/>
</dbReference>